<keyword evidence="2" id="KW-1185">Reference proteome</keyword>
<dbReference type="AlphaFoldDB" id="A0AAQ4FLV3"/>
<comment type="caution">
    <text evidence="1">The sequence shown here is derived from an EMBL/GenBank/DDBJ whole genome shotgun (WGS) entry which is preliminary data.</text>
</comment>
<accession>A0AAQ4FLV3</accession>
<name>A0AAQ4FLV3_AMBAM</name>
<sequence>MYVEFRIVLLAQVHPMDIPKPAPADVLFYTQRRTAGSRSWPCAWQVRPFSTKWRWIRTAGWLRKPSH</sequence>
<gene>
    <name evidence="1" type="ORF">V5799_022504</name>
</gene>
<evidence type="ECO:0000313" key="2">
    <source>
        <dbReference type="Proteomes" id="UP001321473"/>
    </source>
</evidence>
<protein>
    <submittedName>
        <fullName evidence="1">Uncharacterized protein</fullName>
    </submittedName>
</protein>
<dbReference type="EMBL" id="JARKHS020001522">
    <property type="protein sequence ID" value="KAK8787721.1"/>
    <property type="molecule type" value="Genomic_DNA"/>
</dbReference>
<evidence type="ECO:0000313" key="1">
    <source>
        <dbReference type="EMBL" id="KAK8787721.1"/>
    </source>
</evidence>
<dbReference type="Proteomes" id="UP001321473">
    <property type="component" value="Unassembled WGS sequence"/>
</dbReference>
<reference evidence="1 2" key="1">
    <citation type="journal article" date="2023" name="Arcadia Sci">
        <title>De novo assembly of a long-read Amblyomma americanum tick genome.</title>
        <authorList>
            <person name="Chou S."/>
            <person name="Poskanzer K.E."/>
            <person name="Rollins M."/>
            <person name="Thuy-Boun P.S."/>
        </authorList>
    </citation>
    <scope>NUCLEOTIDE SEQUENCE [LARGE SCALE GENOMIC DNA]</scope>
    <source>
        <strain evidence="1">F_SG_1</strain>
        <tissue evidence="1">Salivary glands</tissue>
    </source>
</reference>
<proteinExistence type="predicted"/>
<organism evidence="1 2">
    <name type="scientific">Amblyomma americanum</name>
    <name type="common">Lone star tick</name>
    <dbReference type="NCBI Taxonomy" id="6943"/>
    <lineage>
        <taxon>Eukaryota</taxon>
        <taxon>Metazoa</taxon>
        <taxon>Ecdysozoa</taxon>
        <taxon>Arthropoda</taxon>
        <taxon>Chelicerata</taxon>
        <taxon>Arachnida</taxon>
        <taxon>Acari</taxon>
        <taxon>Parasitiformes</taxon>
        <taxon>Ixodida</taxon>
        <taxon>Ixodoidea</taxon>
        <taxon>Ixodidae</taxon>
        <taxon>Amblyomminae</taxon>
        <taxon>Amblyomma</taxon>
    </lineage>
</organism>